<gene>
    <name evidence="1" type="ORF">GCM10011531_18740</name>
</gene>
<dbReference type="Proteomes" id="UP000598120">
    <property type="component" value="Unassembled WGS sequence"/>
</dbReference>
<evidence type="ECO:0000313" key="2">
    <source>
        <dbReference type="Proteomes" id="UP000598120"/>
    </source>
</evidence>
<dbReference type="EMBL" id="BMIC01000003">
    <property type="protein sequence ID" value="GFZ87529.1"/>
    <property type="molecule type" value="Genomic_DNA"/>
</dbReference>
<accession>A0A8J2TST5</accession>
<evidence type="ECO:0000313" key="1">
    <source>
        <dbReference type="EMBL" id="GFZ87529.1"/>
    </source>
</evidence>
<protein>
    <submittedName>
        <fullName evidence="1">Uncharacterized protein</fullName>
    </submittedName>
</protein>
<dbReference type="AlphaFoldDB" id="A0A8J2TST5"/>
<comment type="caution">
    <text evidence="1">The sequence shown here is derived from an EMBL/GenBank/DDBJ whole genome shotgun (WGS) entry which is preliminary data.</text>
</comment>
<keyword evidence="2" id="KW-1185">Reference proteome</keyword>
<proteinExistence type="predicted"/>
<organism evidence="1 2">
    <name type="scientific">Aquaticitalea lipolytica</name>
    <dbReference type="NCBI Taxonomy" id="1247562"/>
    <lineage>
        <taxon>Bacteria</taxon>
        <taxon>Pseudomonadati</taxon>
        <taxon>Bacteroidota</taxon>
        <taxon>Flavobacteriia</taxon>
        <taxon>Flavobacteriales</taxon>
        <taxon>Flavobacteriaceae</taxon>
        <taxon>Aquaticitalea</taxon>
    </lineage>
</organism>
<name>A0A8J2TST5_9FLAO</name>
<reference evidence="1 2" key="1">
    <citation type="journal article" date="2014" name="Int. J. Syst. Evol. Microbiol.">
        <title>Complete genome sequence of Corynebacterium casei LMG S-19264T (=DSM 44701T), isolated from a smear-ripened cheese.</title>
        <authorList>
            <consortium name="US DOE Joint Genome Institute (JGI-PGF)"/>
            <person name="Walter F."/>
            <person name="Albersmeier A."/>
            <person name="Kalinowski J."/>
            <person name="Ruckert C."/>
        </authorList>
    </citation>
    <scope>NUCLEOTIDE SEQUENCE [LARGE SCALE GENOMIC DNA]</scope>
    <source>
        <strain evidence="1 2">CGMCC 1.15295</strain>
    </source>
</reference>
<dbReference type="RefSeq" id="WP_188606107.1">
    <property type="nucleotide sequence ID" value="NZ_BMIC01000003.1"/>
</dbReference>
<sequence length="166" mass="19627">MGILTNKKHFLHEHLTFIESAGIDGKDGGFNKFLTDLGISNKGENWEIDHSSVDWNKSEKHYQFFFDYENNESEIMDWLKKSELSKSEFLYTWLDCNDPIVKVKTTDFIQNWNEFYIASVEGMILTTTDGKNYMEFTDDWKYHLNSNFEIKPNTKKIKTGYNNAYK</sequence>